<sequence length="138" mass="15774">MTWALLILISVAPTVLLCLVWSLIPSPDEPPRWRTALADRLEALAGRLRRRRPDPYDPFLTLRVQERLGAVADHVRRLEVDEHTFARAERIIASQLAYDQLLAEACRLAGVEVRPAALGDPQERFREEVELAARGWTW</sequence>
<dbReference type="Proteomes" id="UP000677804">
    <property type="component" value="Chromosome"/>
</dbReference>
<dbReference type="RefSeq" id="WP_207340148.1">
    <property type="nucleotide sequence ID" value="NZ_CP074405.1"/>
</dbReference>
<keyword evidence="2" id="KW-1185">Reference proteome</keyword>
<evidence type="ECO:0000313" key="1">
    <source>
        <dbReference type="EMBL" id="QVI62487.1"/>
    </source>
</evidence>
<accession>A0ABX8D9Q3</accession>
<reference evidence="1 2" key="1">
    <citation type="submission" date="2021-05" db="EMBL/GenBank/DDBJ databases">
        <title>Novel species in genus Cellulomonas.</title>
        <authorList>
            <person name="Zhang G."/>
        </authorList>
    </citation>
    <scope>NUCLEOTIDE SEQUENCE [LARGE SCALE GENOMIC DNA]</scope>
    <source>
        <strain evidence="2">zg-ZUI222</strain>
    </source>
</reference>
<protein>
    <submittedName>
        <fullName evidence="1">Uncharacterized protein</fullName>
    </submittedName>
</protein>
<evidence type="ECO:0000313" key="2">
    <source>
        <dbReference type="Proteomes" id="UP000677804"/>
    </source>
</evidence>
<gene>
    <name evidence="1" type="ORF">KG103_00550</name>
</gene>
<proteinExistence type="predicted"/>
<organism evidence="1 2">
    <name type="scientific">Cellulomonas wangleii</name>
    <dbReference type="NCBI Taxonomy" id="2816956"/>
    <lineage>
        <taxon>Bacteria</taxon>
        <taxon>Bacillati</taxon>
        <taxon>Actinomycetota</taxon>
        <taxon>Actinomycetes</taxon>
        <taxon>Micrococcales</taxon>
        <taxon>Cellulomonadaceae</taxon>
        <taxon>Cellulomonas</taxon>
    </lineage>
</organism>
<dbReference type="EMBL" id="CP074405">
    <property type="protein sequence ID" value="QVI62487.1"/>
    <property type="molecule type" value="Genomic_DNA"/>
</dbReference>
<name>A0ABX8D9Q3_9CELL</name>